<evidence type="ECO:0000313" key="3">
    <source>
        <dbReference type="Proteomes" id="UP000187203"/>
    </source>
</evidence>
<dbReference type="PROSITE" id="PS50181">
    <property type="entry name" value="FBOX"/>
    <property type="match status" value="1"/>
</dbReference>
<dbReference type="InterPro" id="IPR032675">
    <property type="entry name" value="LRR_dom_sf"/>
</dbReference>
<dbReference type="Gene3D" id="1.20.1280.50">
    <property type="match status" value="1"/>
</dbReference>
<dbReference type="Proteomes" id="UP000187203">
    <property type="component" value="Unassembled WGS sequence"/>
</dbReference>
<keyword evidence="3" id="KW-1185">Reference proteome</keyword>
<evidence type="ECO:0000259" key="1">
    <source>
        <dbReference type="PROSITE" id="PS50181"/>
    </source>
</evidence>
<reference evidence="3" key="1">
    <citation type="submission" date="2013-09" db="EMBL/GenBank/DDBJ databases">
        <title>Corchorus olitorius genome sequencing.</title>
        <authorList>
            <person name="Alam M."/>
            <person name="Haque M.S."/>
            <person name="Islam M.S."/>
            <person name="Emdad E.M."/>
            <person name="Islam M.M."/>
            <person name="Ahmed B."/>
            <person name="Halim A."/>
            <person name="Hossen Q.M.M."/>
            <person name="Hossain M.Z."/>
            <person name="Ahmed R."/>
            <person name="Khan M.M."/>
            <person name="Islam R."/>
            <person name="Rashid M.M."/>
            <person name="Khan S.A."/>
            <person name="Rahman M.S."/>
            <person name="Alam M."/>
            <person name="Yahiya A.S."/>
            <person name="Khan M.S."/>
            <person name="Azam M.S."/>
            <person name="Haque T."/>
            <person name="Lashkar M.Z.H."/>
            <person name="Akhand A.I."/>
            <person name="Morshed G."/>
            <person name="Roy S."/>
            <person name="Uddin K.S."/>
            <person name="Rabeya T."/>
            <person name="Hossain A.S."/>
            <person name="Chowdhury A."/>
            <person name="Snigdha A.R."/>
            <person name="Mortoza M.S."/>
            <person name="Matin S.A."/>
            <person name="Hoque S.M.E."/>
            <person name="Islam M.K."/>
            <person name="Roy D.K."/>
            <person name="Haider R."/>
            <person name="Moosa M.M."/>
            <person name="Elias S.M."/>
            <person name="Hasan A.M."/>
            <person name="Jahan S."/>
            <person name="Shafiuddin M."/>
            <person name="Mahmood N."/>
            <person name="Shommy N.S."/>
        </authorList>
    </citation>
    <scope>NUCLEOTIDE SEQUENCE [LARGE SCALE GENOMIC DNA]</scope>
    <source>
        <strain evidence="3">cv. O-4</strain>
    </source>
</reference>
<dbReference type="InterPro" id="IPR053781">
    <property type="entry name" value="F-box_AtFBL13-like"/>
</dbReference>
<gene>
    <name evidence="2" type="ORF">COLO4_14934</name>
</gene>
<accession>A0A1R3JQF6</accession>
<dbReference type="AlphaFoldDB" id="A0A1R3JQF6"/>
<comment type="caution">
    <text evidence="2">The sequence shown here is derived from an EMBL/GenBank/DDBJ whole genome shotgun (WGS) entry which is preliminary data.</text>
</comment>
<dbReference type="Gene3D" id="3.80.10.10">
    <property type="entry name" value="Ribonuclease Inhibitor"/>
    <property type="match status" value="1"/>
</dbReference>
<dbReference type="OrthoDB" id="830754at2759"/>
<dbReference type="CDD" id="cd22160">
    <property type="entry name" value="F-box_AtFBL13-like"/>
    <property type="match status" value="1"/>
</dbReference>
<dbReference type="PANTHER" id="PTHR32212">
    <property type="entry name" value="CYCLIN-LIKE F-BOX"/>
    <property type="match status" value="1"/>
</dbReference>
<name>A0A1R3JQF6_9ROSI</name>
<protein>
    <recommendedName>
        <fullName evidence="1">F-box domain-containing protein</fullName>
    </recommendedName>
</protein>
<organism evidence="2 3">
    <name type="scientific">Corchorus olitorius</name>
    <dbReference type="NCBI Taxonomy" id="93759"/>
    <lineage>
        <taxon>Eukaryota</taxon>
        <taxon>Viridiplantae</taxon>
        <taxon>Streptophyta</taxon>
        <taxon>Embryophyta</taxon>
        <taxon>Tracheophyta</taxon>
        <taxon>Spermatophyta</taxon>
        <taxon>Magnoliopsida</taxon>
        <taxon>eudicotyledons</taxon>
        <taxon>Gunneridae</taxon>
        <taxon>Pentapetalae</taxon>
        <taxon>rosids</taxon>
        <taxon>malvids</taxon>
        <taxon>Malvales</taxon>
        <taxon>Malvaceae</taxon>
        <taxon>Grewioideae</taxon>
        <taxon>Apeibeae</taxon>
        <taxon>Corchorus</taxon>
    </lineage>
</organism>
<dbReference type="PANTHER" id="PTHR32212:SF234">
    <property type="entry name" value="F-BOX_LRR-REPEAT PROTEIN 13-LIKE"/>
    <property type="match status" value="1"/>
</dbReference>
<dbReference type="SUPFAM" id="SSF81383">
    <property type="entry name" value="F-box domain"/>
    <property type="match status" value="1"/>
</dbReference>
<dbReference type="Pfam" id="PF00646">
    <property type="entry name" value="F-box"/>
    <property type="match status" value="1"/>
</dbReference>
<dbReference type="InterPro" id="IPR036047">
    <property type="entry name" value="F-box-like_dom_sf"/>
</dbReference>
<dbReference type="InterPro" id="IPR001810">
    <property type="entry name" value="F-box_dom"/>
</dbReference>
<evidence type="ECO:0000313" key="2">
    <source>
        <dbReference type="EMBL" id="OMO96981.1"/>
    </source>
</evidence>
<feature type="domain" description="F-box" evidence="1">
    <location>
        <begin position="17"/>
        <end position="65"/>
    </location>
</feature>
<dbReference type="EMBL" id="AWUE01015531">
    <property type="protein sequence ID" value="OMO96981.1"/>
    <property type="molecule type" value="Genomic_DNA"/>
</dbReference>
<dbReference type="STRING" id="93759.A0A1R3JQF6"/>
<proteinExistence type="predicted"/>
<sequence>MINDHKKIEEIKESNINRDFSNLPDEILCQIISYLPFKVAVETSLLSTPWKHLWKNYLEENGKTIEDVIAAISKFVHDFNEIHRPRKVFGLKFNYANNGGVMLATVATSSTHDRTLLLDFSGIQPKYFSSKFFLVRLKSIHLISVPVKSFKVLESKCLESLRISKCNRLETLDIKNVELLKSLTILDCPKFESLDIEGSKSLSRFRYRGTLNIPKFRKGCYFGELNDAMLCFRQGPGSKHDTDYINRHMPIIYVKSLVSLTLCRWVSEIDPKSYSMGSTCQFKESEKRYCLRGKQYYSEPVRLVVKLEGFAEERDVMALAWRLKKLLSVEPFIIVKSHWSDCLQFIGKVSDKQRKNGKVQYELKEGVRDVEKICPNHVHMNL</sequence>